<dbReference type="GO" id="GO:0035999">
    <property type="term" value="P:tetrahydrofolate interconversion"/>
    <property type="evidence" value="ECO:0007669"/>
    <property type="project" value="TreeGrafter"/>
</dbReference>
<dbReference type="InterPro" id="IPR024185">
    <property type="entry name" value="FTHF_cligase-like_sf"/>
</dbReference>
<dbReference type="InterPro" id="IPR002698">
    <property type="entry name" value="FTHF_cligase"/>
</dbReference>
<keyword evidence="5" id="KW-0479">Metal-binding</keyword>
<keyword evidence="6" id="KW-0436">Ligase</keyword>
<keyword evidence="5" id="KW-0460">Magnesium</keyword>
<reference evidence="6 7" key="1">
    <citation type="submission" date="2018-07" db="EMBL/GenBank/DDBJ databases">
        <title>Arthrobacter sp. nov., isolated from raw cow's milk with high bacterial count.</title>
        <authorList>
            <person name="Hahne J."/>
            <person name="Isele D."/>
            <person name="Lipski A."/>
        </authorList>
    </citation>
    <scope>NUCLEOTIDE SEQUENCE [LARGE SCALE GENOMIC DNA]</scope>
    <source>
        <strain evidence="6 7">JZ R-183</strain>
    </source>
</reference>
<comment type="caution">
    <text evidence="6">The sequence shown here is derived from an EMBL/GenBank/DDBJ whole genome shotgun (WGS) entry which is preliminary data.</text>
</comment>
<dbReference type="AlphaFoldDB" id="A0A496PLX3"/>
<evidence type="ECO:0000256" key="1">
    <source>
        <dbReference type="ARBA" id="ARBA00010638"/>
    </source>
</evidence>
<dbReference type="GO" id="GO:0005524">
    <property type="term" value="F:ATP binding"/>
    <property type="evidence" value="ECO:0007669"/>
    <property type="project" value="UniProtKB-KW"/>
</dbReference>
<dbReference type="Gene3D" id="3.40.50.10420">
    <property type="entry name" value="NagB/RpiA/CoA transferase-like"/>
    <property type="match status" value="1"/>
</dbReference>
<dbReference type="Pfam" id="PF01812">
    <property type="entry name" value="5-FTHF_cyc-lig"/>
    <property type="match status" value="1"/>
</dbReference>
<name>A0A496PLX3_9MICC</name>
<evidence type="ECO:0000256" key="2">
    <source>
        <dbReference type="ARBA" id="ARBA00022741"/>
    </source>
</evidence>
<keyword evidence="3 4" id="KW-0067">ATP-binding</keyword>
<evidence type="ECO:0000313" key="7">
    <source>
        <dbReference type="Proteomes" id="UP000273119"/>
    </source>
</evidence>
<dbReference type="InterPro" id="IPR037171">
    <property type="entry name" value="NagB/RpiA_transferase-like"/>
</dbReference>
<keyword evidence="2 4" id="KW-0547">Nucleotide-binding</keyword>
<dbReference type="Proteomes" id="UP000273119">
    <property type="component" value="Unassembled WGS sequence"/>
</dbReference>
<protein>
    <recommendedName>
        <fullName evidence="5">5-formyltetrahydrofolate cyclo-ligase</fullName>
        <ecNumber evidence="5">6.3.3.2</ecNumber>
    </recommendedName>
</protein>
<dbReference type="GO" id="GO:0030272">
    <property type="term" value="F:5-formyltetrahydrofolate cyclo-ligase activity"/>
    <property type="evidence" value="ECO:0007669"/>
    <property type="project" value="UniProtKB-EC"/>
</dbReference>
<dbReference type="PANTHER" id="PTHR23407:SF1">
    <property type="entry name" value="5-FORMYLTETRAHYDROFOLATE CYCLO-LIGASE"/>
    <property type="match status" value="1"/>
</dbReference>
<evidence type="ECO:0000256" key="4">
    <source>
        <dbReference type="PIRSR" id="PIRSR006806-1"/>
    </source>
</evidence>
<dbReference type="GO" id="GO:0009396">
    <property type="term" value="P:folic acid-containing compound biosynthetic process"/>
    <property type="evidence" value="ECO:0007669"/>
    <property type="project" value="TreeGrafter"/>
</dbReference>
<comment type="cofactor">
    <cofactor evidence="5">
        <name>Mg(2+)</name>
        <dbReference type="ChEBI" id="CHEBI:18420"/>
    </cofactor>
</comment>
<feature type="binding site" evidence="4">
    <location>
        <position position="56"/>
    </location>
    <ligand>
        <name>substrate</name>
    </ligand>
</feature>
<dbReference type="SUPFAM" id="SSF100950">
    <property type="entry name" value="NagB/RpiA/CoA transferase-like"/>
    <property type="match status" value="1"/>
</dbReference>
<proteinExistence type="inferred from homology"/>
<evidence type="ECO:0000313" key="6">
    <source>
        <dbReference type="EMBL" id="RKW71522.1"/>
    </source>
</evidence>
<dbReference type="EMBL" id="QQXL01000001">
    <property type="protein sequence ID" value="RKW71522.1"/>
    <property type="molecule type" value="Genomic_DNA"/>
</dbReference>
<comment type="catalytic activity">
    <reaction evidence="5">
        <text>(6S)-5-formyl-5,6,7,8-tetrahydrofolate + ATP = (6R)-5,10-methenyltetrahydrofolate + ADP + phosphate</text>
        <dbReference type="Rhea" id="RHEA:10488"/>
        <dbReference type="ChEBI" id="CHEBI:30616"/>
        <dbReference type="ChEBI" id="CHEBI:43474"/>
        <dbReference type="ChEBI" id="CHEBI:57455"/>
        <dbReference type="ChEBI" id="CHEBI:57457"/>
        <dbReference type="ChEBI" id="CHEBI:456216"/>
        <dbReference type="EC" id="6.3.3.2"/>
    </reaction>
</comment>
<sequence>MESLADAKRAARSAVRTARRALQAPEREAAANALGRSAEQVTALLDQRPLTIAAYLAAPGEPDLRHALRRWHQRGHRVVVPLCAPEHQLTWVLWHPDVQVGMSALAPVPEPVGAESASAQDADLVLVPALSVGFDGTRLGQGGGYYDRFLADHAGLHVGVVLDSEVVQSVPAQPWDAVLDAVWTPSGVSRLPFALG</sequence>
<dbReference type="EC" id="6.3.3.2" evidence="5"/>
<dbReference type="PIRSF" id="PIRSF006806">
    <property type="entry name" value="FTHF_cligase"/>
    <property type="match status" value="1"/>
</dbReference>
<dbReference type="NCBIfam" id="TIGR02727">
    <property type="entry name" value="MTHFS_bact"/>
    <property type="match status" value="1"/>
</dbReference>
<evidence type="ECO:0000256" key="5">
    <source>
        <dbReference type="RuleBase" id="RU361279"/>
    </source>
</evidence>
<comment type="similarity">
    <text evidence="1 5">Belongs to the 5-formyltetrahydrofolate cyclo-ligase family.</text>
</comment>
<dbReference type="GO" id="GO:0046872">
    <property type="term" value="F:metal ion binding"/>
    <property type="evidence" value="ECO:0007669"/>
    <property type="project" value="UniProtKB-KW"/>
</dbReference>
<gene>
    <name evidence="6" type="ORF">DWQ67_01360</name>
</gene>
<evidence type="ECO:0000256" key="3">
    <source>
        <dbReference type="ARBA" id="ARBA00022840"/>
    </source>
</evidence>
<feature type="binding site" evidence="4">
    <location>
        <begin position="8"/>
        <end position="12"/>
    </location>
    <ligand>
        <name>ATP</name>
        <dbReference type="ChEBI" id="CHEBI:30616"/>
    </ligand>
</feature>
<organism evidence="6 7">
    <name type="scientific">Galactobacter caseinivorans</name>
    <dbReference type="NCBI Taxonomy" id="2676123"/>
    <lineage>
        <taxon>Bacteria</taxon>
        <taxon>Bacillati</taxon>
        <taxon>Actinomycetota</taxon>
        <taxon>Actinomycetes</taxon>
        <taxon>Micrococcales</taxon>
        <taxon>Micrococcaceae</taxon>
        <taxon>Galactobacter</taxon>
    </lineage>
</organism>
<feature type="binding site" evidence="4">
    <location>
        <begin position="138"/>
        <end position="146"/>
    </location>
    <ligand>
        <name>ATP</name>
        <dbReference type="ChEBI" id="CHEBI:30616"/>
    </ligand>
</feature>
<dbReference type="RefSeq" id="WP_121483785.1">
    <property type="nucleotide sequence ID" value="NZ_QQXL01000001.1"/>
</dbReference>
<feature type="binding site" evidence="4">
    <location>
        <position position="61"/>
    </location>
    <ligand>
        <name>substrate</name>
    </ligand>
</feature>
<dbReference type="PANTHER" id="PTHR23407">
    <property type="entry name" value="ATPASE INHIBITOR/5-FORMYLTETRAHYDROFOLATE CYCLO-LIGASE"/>
    <property type="match status" value="1"/>
</dbReference>
<keyword evidence="7" id="KW-1185">Reference proteome</keyword>
<accession>A0A496PLX3</accession>